<dbReference type="InterPro" id="IPR019954">
    <property type="entry name" value="Ubiquitin_CS"/>
</dbReference>
<dbReference type="RefSeq" id="XP_012649978.1">
    <property type="nucleotide sequence ID" value="XM_012794524.1"/>
</dbReference>
<dbReference type="InterPro" id="IPR001394">
    <property type="entry name" value="Peptidase_C19_UCH"/>
</dbReference>
<dbReference type="PROSITE" id="PS00973">
    <property type="entry name" value="USP_2"/>
    <property type="match status" value="1"/>
</dbReference>
<dbReference type="OrthoDB" id="333239at2759"/>
<keyword evidence="3 6" id="KW-0833">Ubl conjugation pathway</keyword>
<gene>
    <name evidence="9" type="ORF">BmR1_04g06875</name>
</gene>
<dbReference type="CDD" id="cd16104">
    <property type="entry name" value="Ubl_USP14_like"/>
    <property type="match status" value="1"/>
</dbReference>
<dbReference type="PROSITE" id="PS00972">
    <property type="entry name" value="USP_1"/>
    <property type="match status" value="1"/>
</dbReference>
<dbReference type="InterPro" id="IPR044635">
    <property type="entry name" value="UBP14-like"/>
</dbReference>
<dbReference type="AlphaFoldDB" id="I7JD22"/>
<keyword evidence="5 6" id="KW-0788">Thiol protease</keyword>
<dbReference type="GO" id="GO:0061136">
    <property type="term" value="P:regulation of proteasomal protein catabolic process"/>
    <property type="evidence" value="ECO:0007669"/>
    <property type="project" value="TreeGrafter"/>
</dbReference>
<dbReference type="Gene3D" id="3.90.70.10">
    <property type="entry name" value="Cysteine proteinases"/>
    <property type="match status" value="1"/>
</dbReference>
<dbReference type="PANTHER" id="PTHR43982:SF1">
    <property type="entry name" value="UBIQUITIN CARBOXYL-TERMINAL HYDROLASE 14"/>
    <property type="match status" value="1"/>
</dbReference>
<organism evidence="9 10">
    <name type="scientific">Babesia microti (strain RI)</name>
    <dbReference type="NCBI Taxonomy" id="1133968"/>
    <lineage>
        <taxon>Eukaryota</taxon>
        <taxon>Sar</taxon>
        <taxon>Alveolata</taxon>
        <taxon>Apicomplexa</taxon>
        <taxon>Aconoidasida</taxon>
        <taxon>Piroplasmida</taxon>
        <taxon>Babesiidae</taxon>
        <taxon>Babesia</taxon>
    </lineage>
</organism>
<evidence type="ECO:0000313" key="10">
    <source>
        <dbReference type="Proteomes" id="UP000002899"/>
    </source>
</evidence>
<dbReference type="InterPro" id="IPR028889">
    <property type="entry name" value="USP"/>
</dbReference>
<evidence type="ECO:0000313" key="9">
    <source>
        <dbReference type="EMBL" id="CCF75570.1"/>
    </source>
</evidence>
<dbReference type="GO" id="GO:0016579">
    <property type="term" value="P:protein deubiquitination"/>
    <property type="evidence" value="ECO:0007669"/>
    <property type="project" value="InterPro"/>
</dbReference>
<feature type="domain" description="Ubiquitin-like" evidence="7">
    <location>
        <begin position="3"/>
        <end position="71"/>
    </location>
</feature>
<dbReference type="PROSITE" id="PS50053">
    <property type="entry name" value="UBIQUITIN_2"/>
    <property type="match status" value="1"/>
</dbReference>
<feature type="domain" description="USP" evidence="8">
    <location>
        <begin position="108"/>
        <end position="475"/>
    </location>
</feature>
<dbReference type="KEGG" id="bmic:BmR1_04g06875"/>
<dbReference type="PROSITE" id="PS50235">
    <property type="entry name" value="USP_3"/>
    <property type="match status" value="1"/>
</dbReference>
<dbReference type="VEuPathDB" id="PiroplasmaDB:BmR1_04g06875"/>
<evidence type="ECO:0000256" key="4">
    <source>
        <dbReference type="ARBA" id="ARBA00022801"/>
    </source>
</evidence>
<dbReference type="InterPro" id="IPR000626">
    <property type="entry name" value="Ubiquitin-like_dom"/>
</dbReference>
<dbReference type="SUPFAM" id="SSF54236">
    <property type="entry name" value="Ubiquitin-like"/>
    <property type="match status" value="1"/>
</dbReference>
<dbReference type="InterPro" id="IPR038765">
    <property type="entry name" value="Papain-like_cys_pep_sf"/>
</dbReference>
<name>I7JD22_BABMR</name>
<dbReference type="GO" id="GO:0043161">
    <property type="term" value="P:proteasome-mediated ubiquitin-dependent protein catabolic process"/>
    <property type="evidence" value="ECO:0007669"/>
    <property type="project" value="InterPro"/>
</dbReference>
<dbReference type="InterPro" id="IPR018200">
    <property type="entry name" value="USP_CS"/>
</dbReference>
<dbReference type="EC" id="3.4.19.12" evidence="6"/>
<sequence>MAIRIDVKWKSEVFKDIEIFLTEPLILFKSQLFSLTGVPPERQKLMFKGLLKDDVDLSQLGLVNGSKILLIGSNQVLCDNTKINFIEDLPAEEKDMLLGIRAFQPKSGGLVNVGNTCYFNAVMQFLFPVTELWDKLEFFKNIPGIKQNEFINSLLQMNKTVKNDIKPMNPTKQIILLRQLYPLFNKIDQTTGQYMQQDAEECLNFIVNTMNEFSSGSIADEIFGYTVVVKSERVDGIEEFIPPQNDVTKYMFLRCTMGTPTNPVHSVKEGIKQALTETVTIRKDDTDVLYKKTSYITSLPNYLIIHLVRFEWKQASTTSMTKACKAKICKRISFDKQLDVSYICDKDITESLNNINKYIFDLNNGITPSVKVAQGKHKNGNYVLEAVITHQGRTADSGHYVSWTRVLDESTSATDENVENDCDIRADGLPKKQEPKEFWHKFDDDEISKFDYQSIDLCGGRSDYHIAVLLLYKAQYVTIEDNNQ</sequence>
<keyword evidence="4 6" id="KW-0378">Hydrolase</keyword>
<dbReference type="InterPro" id="IPR029071">
    <property type="entry name" value="Ubiquitin-like_domsf"/>
</dbReference>
<dbReference type="GO" id="GO:0004843">
    <property type="term" value="F:cysteine-type deubiquitinase activity"/>
    <property type="evidence" value="ECO:0007669"/>
    <property type="project" value="UniProtKB-UniRule"/>
</dbReference>
<evidence type="ECO:0000256" key="5">
    <source>
        <dbReference type="ARBA" id="ARBA00022807"/>
    </source>
</evidence>
<protein>
    <recommendedName>
        <fullName evidence="6">Ubiquitin carboxyl-terminal hydrolase</fullName>
        <ecNumber evidence="6">3.4.19.12</ecNumber>
    </recommendedName>
</protein>
<evidence type="ECO:0000259" key="7">
    <source>
        <dbReference type="PROSITE" id="PS50053"/>
    </source>
</evidence>
<keyword evidence="10" id="KW-1185">Reference proteome</keyword>
<comment type="similarity">
    <text evidence="6">Belongs to the peptidase C19 family.</text>
</comment>
<dbReference type="SMART" id="SM00213">
    <property type="entry name" value="UBQ"/>
    <property type="match status" value="1"/>
</dbReference>
<dbReference type="PANTHER" id="PTHR43982">
    <property type="entry name" value="UBIQUITIN CARBOXYL-TERMINAL HYDROLASE"/>
    <property type="match status" value="1"/>
</dbReference>
<reference evidence="9 10" key="1">
    <citation type="journal article" date="2012" name="Nucleic Acids Res.">
        <title>Sequencing of the smallest Apicomplexan genome from the human pathogen Babesia microti.</title>
        <authorList>
            <person name="Cornillot E."/>
            <person name="Hadj-Kaddour K."/>
            <person name="Dassouli A."/>
            <person name="Noel B."/>
            <person name="Ranwez V."/>
            <person name="Vacherie B."/>
            <person name="Augagneur Y."/>
            <person name="Bres V."/>
            <person name="Duclos A."/>
            <person name="Randazzo S."/>
            <person name="Carcy B."/>
            <person name="Debierre-Grockiego F."/>
            <person name="Delbecq S."/>
            <person name="Moubri-Menage K."/>
            <person name="Shams-Eldin H."/>
            <person name="Usmani-Brown S."/>
            <person name="Bringaud F."/>
            <person name="Wincker P."/>
            <person name="Vivares C.P."/>
            <person name="Schwarz R.T."/>
            <person name="Schetters T.P."/>
            <person name="Krause P.J."/>
            <person name="Gorenflot A."/>
            <person name="Berry V."/>
            <person name="Barbe V."/>
            <person name="Ben Mamoun C."/>
        </authorList>
    </citation>
    <scope>NUCLEOTIDE SEQUENCE [LARGE SCALE GENOMIC DNA]</scope>
    <source>
        <strain evidence="9 10">RI</strain>
    </source>
</reference>
<dbReference type="GeneID" id="24426022"/>
<dbReference type="Pfam" id="PF00443">
    <property type="entry name" value="UCH"/>
    <property type="match status" value="1"/>
</dbReference>
<evidence type="ECO:0000256" key="1">
    <source>
        <dbReference type="ARBA" id="ARBA00000707"/>
    </source>
</evidence>
<evidence type="ECO:0000256" key="3">
    <source>
        <dbReference type="ARBA" id="ARBA00022786"/>
    </source>
</evidence>
<reference evidence="9 10" key="3">
    <citation type="journal article" date="2016" name="Sci. Rep.">
        <title>Genome-wide diversity and gene expression profiling of Babesia microti isolates identify polymorphic genes that mediate host-pathogen interactions.</title>
        <authorList>
            <person name="Silva J.C."/>
            <person name="Cornillot E."/>
            <person name="McCracken C."/>
            <person name="Usmani-Brown S."/>
            <person name="Dwivedi A."/>
            <person name="Ifeonu O.O."/>
            <person name="Crabtree J."/>
            <person name="Gotia H.T."/>
            <person name="Virji A.Z."/>
            <person name="Reynes C."/>
            <person name="Colinge J."/>
            <person name="Kumar V."/>
            <person name="Lawres L."/>
            <person name="Pazzi J.E."/>
            <person name="Pablo J.V."/>
            <person name="Hung C."/>
            <person name="Brancato J."/>
            <person name="Kumari P."/>
            <person name="Orvis J."/>
            <person name="Tretina K."/>
            <person name="Chibucos M."/>
            <person name="Ott S."/>
            <person name="Sadzewicz L."/>
            <person name="Sengamalay N."/>
            <person name="Shetty A.C."/>
            <person name="Su Q."/>
            <person name="Tallon L."/>
            <person name="Fraser C.M."/>
            <person name="Frutos R."/>
            <person name="Molina D.M."/>
            <person name="Krause P.J."/>
            <person name="Ben Mamoun C."/>
        </authorList>
    </citation>
    <scope>NUCLEOTIDE SEQUENCE [LARGE SCALE GENOMIC DNA]</scope>
    <source>
        <strain evidence="9 10">RI</strain>
    </source>
</reference>
<evidence type="ECO:0000256" key="2">
    <source>
        <dbReference type="ARBA" id="ARBA00022670"/>
    </source>
</evidence>
<dbReference type="GO" id="GO:0070628">
    <property type="term" value="F:proteasome binding"/>
    <property type="evidence" value="ECO:0007669"/>
    <property type="project" value="TreeGrafter"/>
</dbReference>
<dbReference type="Gene3D" id="3.10.20.90">
    <property type="entry name" value="Phosphatidylinositol 3-kinase Catalytic Subunit, Chain A, domain 1"/>
    <property type="match status" value="1"/>
</dbReference>
<keyword evidence="2 6" id="KW-0645">Protease</keyword>
<proteinExistence type="inferred from homology"/>
<evidence type="ECO:0000256" key="6">
    <source>
        <dbReference type="RuleBase" id="RU366025"/>
    </source>
</evidence>
<dbReference type="PROSITE" id="PS00299">
    <property type="entry name" value="UBIQUITIN_1"/>
    <property type="match status" value="1"/>
</dbReference>
<evidence type="ECO:0000259" key="8">
    <source>
        <dbReference type="PROSITE" id="PS50235"/>
    </source>
</evidence>
<dbReference type="Proteomes" id="UP000002899">
    <property type="component" value="Chromosome IV"/>
</dbReference>
<accession>I7JD22</accession>
<dbReference type="SUPFAM" id="SSF54001">
    <property type="entry name" value="Cysteine proteinases"/>
    <property type="match status" value="1"/>
</dbReference>
<reference evidence="9 10" key="2">
    <citation type="journal article" date="2013" name="PLoS ONE">
        <title>Whole genome mapping and re-organization of the nuclear and mitochondrial genomes of Babesia microti isolates.</title>
        <authorList>
            <person name="Cornillot E."/>
            <person name="Dassouli A."/>
            <person name="Garg A."/>
            <person name="Pachikara N."/>
            <person name="Randazzo S."/>
            <person name="Depoix D."/>
            <person name="Carcy B."/>
            <person name="Delbecq S."/>
            <person name="Frutos R."/>
            <person name="Silva J.C."/>
            <person name="Sutton R."/>
            <person name="Krause P.J."/>
            <person name="Mamoun C.B."/>
        </authorList>
    </citation>
    <scope>NUCLEOTIDE SEQUENCE [LARGE SCALE GENOMIC DNA]</scope>
    <source>
        <strain evidence="9 10">RI</strain>
    </source>
</reference>
<comment type="catalytic activity">
    <reaction evidence="1 6">
        <text>Thiol-dependent hydrolysis of ester, thioester, amide, peptide and isopeptide bonds formed by the C-terminal Gly of ubiquitin (a 76-residue protein attached to proteins as an intracellular targeting signal).</text>
        <dbReference type="EC" id="3.4.19.12"/>
    </reaction>
</comment>
<dbReference type="Pfam" id="PF00240">
    <property type="entry name" value="ubiquitin"/>
    <property type="match status" value="1"/>
</dbReference>
<dbReference type="EMBL" id="LN871599">
    <property type="protein sequence ID" value="CCF75570.1"/>
    <property type="molecule type" value="Genomic_DNA"/>
</dbReference>